<dbReference type="Gene3D" id="2.40.100.10">
    <property type="entry name" value="Cyclophilin-like"/>
    <property type="match status" value="1"/>
</dbReference>
<organism evidence="6 7">
    <name type="scientific">Giardia muris</name>
    <dbReference type="NCBI Taxonomy" id="5742"/>
    <lineage>
        <taxon>Eukaryota</taxon>
        <taxon>Metamonada</taxon>
        <taxon>Diplomonadida</taxon>
        <taxon>Hexamitidae</taxon>
        <taxon>Giardiinae</taxon>
        <taxon>Giardia</taxon>
    </lineage>
</organism>
<dbReference type="Proteomes" id="UP000315496">
    <property type="component" value="Chromosome 4"/>
</dbReference>
<dbReference type="OrthoDB" id="193499at2759"/>
<gene>
    <name evidence="6" type="ORF">GMRT_13846</name>
</gene>
<dbReference type="GO" id="GO:0003755">
    <property type="term" value="F:peptidyl-prolyl cis-trans isomerase activity"/>
    <property type="evidence" value="ECO:0007669"/>
    <property type="project" value="UniProtKB-UniRule"/>
</dbReference>
<dbReference type="EC" id="5.2.1.8" evidence="4"/>
<dbReference type="InterPro" id="IPR029000">
    <property type="entry name" value="Cyclophilin-like_dom_sf"/>
</dbReference>
<evidence type="ECO:0000256" key="1">
    <source>
        <dbReference type="ARBA" id="ARBA00000971"/>
    </source>
</evidence>
<dbReference type="AlphaFoldDB" id="A0A4Z1T2Q4"/>
<dbReference type="SUPFAM" id="SSF50891">
    <property type="entry name" value="Cyclophilin-like"/>
    <property type="match status" value="1"/>
</dbReference>
<comment type="function">
    <text evidence="4">PPIases accelerate the folding of proteins. It catalyzes the cis-trans isomerization of proline imidic peptide bonds in oligopeptides.</text>
</comment>
<evidence type="ECO:0000313" key="6">
    <source>
        <dbReference type="EMBL" id="TNJ27337.1"/>
    </source>
</evidence>
<evidence type="ECO:0000256" key="3">
    <source>
        <dbReference type="ARBA" id="ARBA00023235"/>
    </source>
</evidence>
<sequence>MLLLVFSFLLLAFARKSPEITDHVTFEVYHGGKVLGNVTLGLFGKVVPKTVENFVTIASGAQGFSYKGSKFHRVIPQFMIQGGDFERGDGRGGYSIYGSEFEDENFELQHRIGSLSMANRGRNTNGSQFFICTVVTSWLDGKHVVFGHVVEGMDVVKAVELVRTTQGDAPVEDVVIREVYVEKPDPYTINNW</sequence>
<evidence type="ECO:0000259" key="5">
    <source>
        <dbReference type="PROSITE" id="PS50072"/>
    </source>
</evidence>
<feature type="domain" description="PPIase cyclophilin-type" evidence="5">
    <location>
        <begin position="25"/>
        <end position="181"/>
    </location>
</feature>
<dbReference type="InterPro" id="IPR020892">
    <property type="entry name" value="Cyclophilin-type_PPIase_CS"/>
</dbReference>
<comment type="catalytic activity">
    <reaction evidence="1 4">
        <text>[protein]-peptidylproline (omega=180) = [protein]-peptidylproline (omega=0)</text>
        <dbReference type="Rhea" id="RHEA:16237"/>
        <dbReference type="Rhea" id="RHEA-COMP:10747"/>
        <dbReference type="Rhea" id="RHEA-COMP:10748"/>
        <dbReference type="ChEBI" id="CHEBI:83833"/>
        <dbReference type="ChEBI" id="CHEBI:83834"/>
        <dbReference type="EC" id="5.2.1.8"/>
    </reaction>
</comment>
<dbReference type="GO" id="GO:0005737">
    <property type="term" value="C:cytoplasm"/>
    <property type="evidence" value="ECO:0007669"/>
    <property type="project" value="TreeGrafter"/>
</dbReference>
<dbReference type="PRINTS" id="PR00153">
    <property type="entry name" value="CSAPPISMRASE"/>
</dbReference>
<protein>
    <recommendedName>
        <fullName evidence="4">Peptidyl-prolyl cis-trans isomerase</fullName>
        <shortName evidence="4">PPIase</shortName>
        <ecNumber evidence="4">5.2.1.8</ecNumber>
    </recommendedName>
</protein>
<name>A0A4Z1T2Q4_GIAMU</name>
<dbReference type="FunFam" id="2.40.100.10:FF:000001">
    <property type="entry name" value="Peptidyl-prolyl cis-trans isomerase"/>
    <property type="match status" value="1"/>
</dbReference>
<dbReference type="PROSITE" id="PS50072">
    <property type="entry name" value="CSA_PPIASE_2"/>
    <property type="match status" value="1"/>
</dbReference>
<dbReference type="Pfam" id="PF00160">
    <property type="entry name" value="Pro_isomerase"/>
    <property type="match status" value="1"/>
</dbReference>
<dbReference type="GO" id="GO:0016018">
    <property type="term" value="F:cyclosporin A binding"/>
    <property type="evidence" value="ECO:0007669"/>
    <property type="project" value="TreeGrafter"/>
</dbReference>
<accession>A0A4Z1T2Q4</accession>
<dbReference type="GO" id="GO:0006457">
    <property type="term" value="P:protein folding"/>
    <property type="evidence" value="ECO:0007669"/>
    <property type="project" value="InterPro"/>
</dbReference>
<dbReference type="VEuPathDB" id="GiardiaDB:GMRT_13846"/>
<dbReference type="PIRSF" id="PIRSF001467">
    <property type="entry name" value="Peptidylpro_ismrse"/>
    <property type="match status" value="1"/>
</dbReference>
<proteinExistence type="inferred from homology"/>
<evidence type="ECO:0000313" key="7">
    <source>
        <dbReference type="Proteomes" id="UP000315496"/>
    </source>
</evidence>
<dbReference type="EMBL" id="VDLU01000004">
    <property type="protein sequence ID" value="TNJ27337.1"/>
    <property type="molecule type" value="Genomic_DNA"/>
</dbReference>
<dbReference type="PROSITE" id="PS00170">
    <property type="entry name" value="CSA_PPIASE_1"/>
    <property type="match status" value="1"/>
</dbReference>
<dbReference type="PANTHER" id="PTHR11071:SF561">
    <property type="entry name" value="PEPTIDYL-PROLYL CIS-TRANS ISOMERASE D-RELATED"/>
    <property type="match status" value="1"/>
</dbReference>
<reference evidence="6 7" key="1">
    <citation type="submission" date="2019-05" db="EMBL/GenBank/DDBJ databases">
        <title>The compact genome of Giardia muris reveals important steps in the evolution of intestinal protozoan parasites.</title>
        <authorList>
            <person name="Xu F."/>
            <person name="Jimenez-Gonzalez A."/>
            <person name="Einarsson E."/>
            <person name="Astvaldsson A."/>
            <person name="Peirasmaki D."/>
            <person name="Eckmann L."/>
            <person name="Andersson J.O."/>
            <person name="Svard S.G."/>
            <person name="Jerlstrom-Hultqvist J."/>
        </authorList>
    </citation>
    <scope>NUCLEOTIDE SEQUENCE [LARGE SCALE GENOMIC DNA]</scope>
    <source>
        <strain evidence="6 7">Roberts-Thomson</strain>
    </source>
</reference>
<dbReference type="InterPro" id="IPR002130">
    <property type="entry name" value="Cyclophilin-type_PPIase_dom"/>
</dbReference>
<keyword evidence="2 4" id="KW-0697">Rotamase</keyword>
<comment type="caution">
    <text evidence="6">The sequence shown here is derived from an EMBL/GenBank/DDBJ whole genome shotgun (WGS) entry which is preliminary data.</text>
</comment>
<evidence type="ECO:0000256" key="2">
    <source>
        <dbReference type="ARBA" id="ARBA00023110"/>
    </source>
</evidence>
<dbReference type="InterPro" id="IPR024936">
    <property type="entry name" value="Cyclophilin-type_PPIase"/>
</dbReference>
<dbReference type="PANTHER" id="PTHR11071">
    <property type="entry name" value="PEPTIDYL-PROLYL CIS-TRANS ISOMERASE"/>
    <property type="match status" value="1"/>
</dbReference>
<evidence type="ECO:0000256" key="4">
    <source>
        <dbReference type="RuleBase" id="RU363019"/>
    </source>
</evidence>
<keyword evidence="7" id="KW-1185">Reference proteome</keyword>
<keyword evidence="3 4" id="KW-0413">Isomerase</keyword>
<comment type="similarity">
    <text evidence="4">Belongs to the cyclophilin-type PPIase family.</text>
</comment>